<dbReference type="Proteomes" id="UP000016930">
    <property type="component" value="Unassembled WGS sequence"/>
</dbReference>
<feature type="compositionally biased region" description="Low complexity" evidence="1">
    <location>
        <begin position="398"/>
        <end position="419"/>
    </location>
</feature>
<dbReference type="STRING" id="914234.M2R789"/>
<feature type="compositionally biased region" description="Basic and acidic residues" evidence="1">
    <location>
        <begin position="349"/>
        <end position="365"/>
    </location>
</feature>
<evidence type="ECO:0000313" key="3">
    <source>
        <dbReference type="Proteomes" id="UP000016930"/>
    </source>
</evidence>
<protein>
    <submittedName>
        <fullName evidence="2">Uncharacterized protein</fullName>
    </submittedName>
</protein>
<name>M2R789_CERS8</name>
<proteinExistence type="predicted"/>
<feature type="region of interest" description="Disordered" evidence="1">
    <location>
        <begin position="1"/>
        <end position="25"/>
    </location>
</feature>
<keyword evidence="3" id="KW-1185">Reference proteome</keyword>
<feature type="region of interest" description="Disordered" evidence="1">
    <location>
        <begin position="291"/>
        <end position="426"/>
    </location>
</feature>
<feature type="region of interest" description="Disordered" evidence="1">
    <location>
        <begin position="618"/>
        <end position="645"/>
    </location>
</feature>
<feature type="compositionally biased region" description="Low complexity" evidence="1">
    <location>
        <begin position="10"/>
        <end position="21"/>
    </location>
</feature>
<sequence>MDAHLNSDQSAASSSSSSSSSHPIADCAEVADRLRRARERLADVPEVLCPSSCPPSPVQHGHNKSIEAKLKSAMSAAGNDPTHPKWGHVSFMLRTACTSRGYVGAAPGIRIGQGRKLAVDNVAWQLPDTEVEWDEYEKKWDEWTRQRDLSSAKTSKFWPKDTPQRPSKAELVKEKVSAWQAKITHDGLEDPASPLEATHLSRVIDKGKAKDTGRLAVMKQSPLGFVVVKPSTSSQKHTKDISHIVPDATVVDGFAHDRAVRNPFPANSAAQRSSKLLQPPTAAARIGDLSEMDFLPPSFPSQLQTSTPQQEVNGKKRREKPPPIPRHMDISQSPHLLGIASPPFYSQGSHDDVHHDPPRAVSDRGKRVRSLTTEDPGVSYTPRTTSNVSPSMKKARLSPSASTSSSPVPKTPPTRLSRPSTPPHPALQMGEIISAGEMFVPLLPNPRALPTLTELLASSRRTRVRSRQTSRKNKAPDVLQRDTILTVHKAPAQIHAAQPLMTDASPRKTSFSSFASVSSPASPDVVRHRPASLVSPFFTQNSDAFAPPFVSSMHHDGGVGPAGGGGGFLGQGGYSSAPGFPLTRGGSAVFSMGYNSQFDVDGRVDRVSELLDRDVDYSGWLRDIPDDEETPLPAESQSQIGVGHS</sequence>
<organism evidence="2 3">
    <name type="scientific">Ceriporiopsis subvermispora (strain B)</name>
    <name type="common">White-rot fungus</name>
    <name type="synonym">Gelatoporia subvermispora</name>
    <dbReference type="NCBI Taxonomy" id="914234"/>
    <lineage>
        <taxon>Eukaryota</taxon>
        <taxon>Fungi</taxon>
        <taxon>Dikarya</taxon>
        <taxon>Basidiomycota</taxon>
        <taxon>Agaricomycotina</taxon>
        <taxon>Agaricomycetes</taxon>
        <taxon>Polyporales</taxon>
        <taxon>Gelatoporiaceae</taxon>
        <taxon>Gelatoporia</taxon>
    </lineage>
</organism>
<dbReference type="EMBL" id="KB445803">
    <property type="protein sequence ID" value="EMD34267.1"/>
    <property type="molecule type" value="Genomic_DNA"/>
</dbReference>
<accession>M2R789</accession>
<dbReference type="OrthoDB" id="3218262at2759"/>
<dbReference type="HOGENOM" id="CLU_478200_0_0_1"/>
<reference evidence="2 3" key="1">
    <citation type="journal article" date="2012" name="Proc. Natl. Acad. Sci. U.S.A.">
        <title>Comparative genomics of Ceriporiopsis subvermispora and Phanerochaete chrysosporium provide insight into selective ligninolysis.</title>
        <authorList>
            <person name="Fernandez-Fueyo E."/>
            <person name="Ruiz-Duenas F.J."/>
            <person name="Ferreira P."/>
            <person name="Floudas D."/>
            <person name="Hibbett D.S."/>
            <person name="Canessa P."/>
            <person name="Larrondo L.F."/>
            <person name="James T.Y."/>
            <person name="Seelenfreund D."/>
            <person name="Lobos S."/>
            <person name="Polanco R."/>
            <person name="Tello M."/>
            <person name="Honda Y."/>
            <person name="Watanabe T."/>
            <person name="Watanabe T."/>
            <person name="Ryu J.S."/>
            <person name="Kubicek C.P."/>
            <person name="Schmoll M."/>
            <person name="Gaskell J."/>
            <person name="Hammel K.E."/>
            <person name="St John F.J."/>
            <person name="Vanden Wymelenberg A."/>
            <person name="Sabat G."/>
            <person name="Splinter BonDurant S."/>
            <person name="Syed K."/>
            <person name="Yadav J.S."/>
            <person name="Doddapaneni H."/>
            <person name="Subramanian V."/>
            <person name="Lavin J.L."/>
            <person name="Oguiza J.A."/>
            <person name="Perez G."/>
            <person name="Pisabarro A.G."/>
            <person name="Ramirez L."/>
            <person name="Santoyo F."/>
            <person name="Master E."/>
            <person name="Coutinho P.M."/>
            <person name="Henrissat B."/>
            <person name="Lombard V."/>
            <person name="Magnuson J.K."/>
            <person name="Kuees U."/>
            <person name="Hori C."/>
            <person name="Igarashi K."/>
            <person name="Samejima M."/>
            <person name="Held B.W."/>
            <person name="Barry K.W."/>
            <person name="LaButti K.M."/>
            <person name="Lapidus A."/>
            <person name="Lindquist E.A."/>
            <person name="Lucas S.M."/>
            <person name="Riley R."/>
            <person name="Salamov A.A."/>
            <person name="Hoffmeister D."/>
            <person name="Schwenk D."/>
            <person name="Hadar Y."/>
            <person name="Yarden O."/>
            <person name="de Vries R.P."/>
            <person name="Wiebenga A."/>
            <person name="Stenlid J."/>
            <person name="Eastwood D."/>
            <person name="Grigoriev I.V."/>
            <person name="Berka R.M."/>
            <person name="Blanchette R.A."/>
            <person name="Kersten P."/>
            <person name="Martinez A.T."/>
            <person name="Vicuna R."/>
            <person name="Cullen D."/>
        </authorList>
    </citation>
    <scope>NUCLEOTIDE SEQUENCE [LARGE SCALE GENOMIC DNA]</scope>
    <source>
        <strain evidence="2 3">B</strain>
    </source>
</reference>
<feature type="compositionally biased region" description="Polar residues" evidence="1">
    <location>
        <begin position="300"/>
        <end position="312"/>
    </location>
</feature>
<evidence type="ECO:0000313" key="2">
    <source>
        <dbReference type="EMBL" id="EMD34267.1"/>
    </source>
</evidence>
<evidence type="ECO:0000256" key="1">
    <source>
        <dbReference type="SAM" id="MobiDB-lite"/>
    </source>
</evidence>
<dbReference type="AlphaFoldDB" id="M2R789"/>
<feature type="compositionally biased region" description="Polar residues" evidence="1">
    <location>
        <begin position="381"/>
        <end position="390"/>
    </location>
</feature>
<gene>
    <name evidence="2" type="ORF">CERSUDRAFT_125460</name>
</gene>
<feature type="compositionally biased region" description="Polar residues" evidence="1">
    <location>
        <begin position="635"/>
        <end position="645"/>
    </location>
</feature>